<dbReference type="PROSITE" id="PS00018">
    <property type="entry name" value="EF_HAND_1"/>
    <property type="match status" value="1"/>
</dbReference>
<feature type="domain" description="NADH:flavin oxidoreductase/NADH oxidase N-terminal" evidence="11">
    <location>
        <begin position="8"/>
        <end position="339"/>
    </location>
</feature>
<feature type="domain" description="FAD/NAD(P)-binding" evidence="12">
    <location>
        <begin position="381"/>
        <end position="423"/>
    </location>
</feature>
<keyword evidence="7" id="KW-0809">Transit peptide</keyword>
<reference evidence="13 14" key="1">
    <citation type="submission" date="2019-01" db="EMBL/GenBank/DDBJ databases">
        <title>Sinorhodobacter populi sp. nov. isolated from the symptomatic bark tissue of Populus euramericana canker.</title>
        <authorList>
            <person name="Xu G."/>
        </authorList>
    </citation>
    <scope>NUCLEOTIDE SEQUENCE [LARGE SCALE GENOMIC DNA]</scope>
    <source>
        <strain evidence="13 14">D19-10-3-21</strain>
    </source>
</reference>
<evidence type="ECO:0000256" key="9">
    <source>
        <dbReference type="ARBA" id="ARBA00023004"/>
    </source>
</evidence>
<evidence type="ECO:0000256" key="4">
    <source>
        <dbReference type="ARBA" id="ARBA00022630"/>
    </source>
</evidence>
<evidence type="ECO:0000256" key="8">
    <source>
        <dbReference type="ARBA" id="ARBA00023002"/>
    </source>
</evidence>
<gene>
    <name evidence="13" type="ORF">D2T31_18475</name>
</gene>
<dbReference type="GO" id="GO:0051536">
    <property type="term" value="F:iron-sulfur cluster binding"/>
    <property type="evidence" value="ECO:0007669"/>
    <property type="project" value="UniProtKB-KW"/>
</dbReference>
<evidence type="ECO:0000256" key="1">
    <source>
        <dbReference type="ARBA" id="ARBA00001917"/>
    </source>
</evidence>
<dbReference type="PANTHER" id="PTHR42917:SF2">
    <property type="entry name" value="2,4-DIENOYL-COA REDUCTASE [(2E)-ENOYL-COA-PRODUCING]"/>
    <property type="match status" value="1"/>
</dbReference>
<evidence type="ECO:0000313" key="14">
    <source>
        <dbReference type="Proteomes" id="UP000285295"/>
    </source>
</evidence>
<comment type="caution">
    <text evidence="13">The sequence shown here is derived from an EMBL/GenBank/DDBJ whole genome shotgun (WGS) entry which is preliminary data.</text>
</comment>
<dbReference type="PRINTS" id="PR00368">
    <property type="entry name" value="FADPNR"/>
</dbReference>
<dbReference type="GO" id="GO:0010181">
    <property type="term" value="F:FMN binding"/>
    <property type="evidence" value="ECO:0007669"/>
    <property type="project" value="InterPro"/>
</dbReference>
<dbReference type="Gene3D" id="3.40.50.720">
    <property type="entry name" value="NAD(P)-binding Rossmann-like Domain"/>
    <property type="match status" value="1"/>
</dbReference>
<sequence>MLDQSYPKLFEPLKIRHKTLKNRVTFGSHTANMAEDGLPGARHLGYYLERARGGAAMIMVEPMPVHATARLTRGNFRHDDDAVIDGFRKITEACKAEGAVMLHQLYHVGQHGDYDLSFRANWSPSGMPSYHDGDGSHRMSEAEIEEIIEGFAGAAARAQLCGFDGIELFGPYNSLLEQFWLPWTNRREDRWGGSFENRMRFTTEITSRIRRRVGEDFIIGLAASVDPTVSVAMDTGLLQEVAVWHDERGLIDYISCGTGSYFDHSSVIPGFLFADKLGAPYAEALKAVCKHIVVQAESHVRTPESAHEVISSGQADMVSIVRGQIADPHWVAKVAAGRAGDVRGCISCNQMCWGRRSRDYWISCLVNPSAGREFEWGGDSFTPALTPRRILVIGGGPAGLETARVAAERGHQVTLAEAAPQLGGQFRLAGMQPRREQILELIGWYERQLERLQVRVLLNTPLDADDITAFEVDQVVMATGSQPAGSGFQRALPAQDEMPGVTLPNVWSVEDVMTRTAKLGAHVVLIDDTGDWRGMGTALEIAARGHRVTIVTGFTLPGAFLRRTELDKPARARLKVAGGRWITEAAVTEWTPQGARVLHMLDKSEEFLAADSLVLATTNVADTWVHDTLHEADPARPVALIGDALAPRLAVAAIYEGRVLGQAL</sequence>
<dbReference type="RefSeq" id="WP_128238488.1">
    <property type="nucleotide sequence ID" value="NZ_SAUX01000026.1"/>
</dbReference>
<dbReference type="Pfam" id="PF07992">
    <property type="entry name" value="Pyr_redox_2"/>
    <property type="match status" value="1"/>
</dbReference>
<evidence type="ECO:0000256" key="2">
    <source>
        <dbReference type="ARBA" id="ARBA00001966"/>
    </source>
</evidence>
<name>A0A443K2N8_9RHOB</name>
<dbReference type="AlphaFoldDB" id="A0A443K2N8"/>
<dbReference type="Gene3D" id="3.20.20.70">
    <property type="entry name" value="Aldolase class I"/>
    <property type="match status" value="1"/>
</dbReference>
<evidence type="ECO:0000259" key="11">
    <source>
        <dbReference type="Pfam" id="PF00724"/>
    </source>
</evidence>
<evidence type="ECO:0000256" key="7">
    <source>
        <dbReference type="ARBA" id="ARBA00022946"/>
    </source>
</evidence>
<dbReference type="Gene3D" id="3.50.50.60">
    <property type="entry name" value="FAD/NAD(P)-binding domain"/>
    <property type="match status" value="1"/>
</dbReference>
<dbReference type="SUPFAM" id="SSF51905">
    <property type="entry name" value="FAD/NAD(P)-binding domain"/>
    <property type="match status" value="1"/>
</dbReference>
<dbReference type="InterPro" id="IPR018247">
    <property type="entry name" value="EF_Hand_1_Ca_BS"/>
</dbReference>
<accession>A0A443K2N8</accession>
<keyword evidence="8" id="KW-0560">Oxidoreductase</keyword>
<dbReference type="InterPro" id="IPR036188">
    <property type="entry name" value="FAD/NAD-bd_sf"/>
</dbReference>
<organism evidence="13 14">
    <name type="scientific">Paenirhodobacter populi</name>
    <dbReference type="NCBI Taxonomy" id="2306993"/>
    <lineage>
        <taxon>Bacteria</taxon>
        <taxon>Pseudomonadati</taxon>
        <taxon>Pseudomonadota</taxon>
        <taxon>Alphaproteobacteria</taxon>
        <taxon>Rhodobacterales</taxon>
        <taxon>Rhodobacter group</taxon>
        <taxon>Paenirhodobacter</taxon>
    </lineage>
</organism>
<comment type="cofactor">
    <cofactor evidence="1">
        <name>FMN</name>
        <dbReference type="ChEBI" id="CHEBI:58210"/>
    </cofactor>
</comment>
<dbReference type="InterPro" id="IPR013785">
    <property type="entry name" value="Aldolase_TIM"/>
</dbReference>
<dbReference type="InterPro" id="IPR001155">
    <property type="entry name" value="OxRdtase_FMN_N"/>
</dbReference>
<evidence type="ECO:0000256" key="6">
    <source>
        <dbReference type="ARBA" id="ARBA00022723"/>
    </source>
</evidence>
<dbReference type="OrthoDB" id="9784632at2"/>
<dbReference type="Pfam" id="PF00724">
    <property type="entry name" value="Oxidored_FMN"/>
    <property type="match status" value="1"/>
</dbReference>
<dbReference type="PRINTS" id="PR00411">
    <property type="entry name" value="PNDRDTASEI"/>
</dbReference>
<dbReference type="GO" id="GO:0046872">
    <property type="term" value="F:metal ion binding"/>
    <property type="evidence" value="ECO:0007669"/>
    <property type="project" value="UniProtKB-KW"/>
</dbReference>
<dbReference type="PANTHER" id="PTHR42917">
    <property type="entry name" value="2,4-DIENOYL-COA REDUCTASE"/>
    <property type="match status" value="1"/>
</dbReference>
<dbReference type="EMBL" id="SAUX01000026">
    <property type="protein sequence ID" value="RWR26973.1"/>
    <property type="molecule type" value="Genomic_DNA"/>
</dbReference>
<evidence type="ECO:0000256" key="5">
    <source>
        <dbReference type="ARBA" id="ARBA00022643"/>
    </source>
</evidence>
<keyword evidence="5" id="KW-0288">FMN</keyword>
<dbReference type="InterPro" id="IPR051793">
    <property type="entry name" value="NADH:flavin_oxidoreductase"/>
</dbReference>
<proteinExistence type="inferred from homology"/>
<dbReference type="Proteomes" id="UP000285295">
    <property type="component" value="Unassembled WGS sequence"/>
</dbReference>
<reference evidence="13 14" key="2">
    <citation type="submission" date="2019-01" db="EMBL/GenBank/DDBJ databases">
        <authorList>
            <person name="Li Y."/>
        </authorList>
    </citation>
    <scope>NUCLEOTIDE SEQUENCE [LARGE SCALE GENOMIC DNA]</scope>
    <source>
        <strain evidence="13 14">D19-10-3-21</strain>
    </source>
</reference>
<dbReference type="GO" id="GO:0033543">
    <property type="term" value="P:fatty acid beta-oxidation, unsaturated, even number, reductase/isomerase pathway"/>
    <property type="evidence" value="ECO:0007669"/>
    <property type="project" value="TreeGrafter"/>
</dbReference>
<dbReference type="SUPFAM" id="SSF51395">
    <property type="entry name" value="FMN-linked oxidoreductases"/>
    <property type="match status" value="1"/>
</dbReference>
<comment type="similarity">
    <text evidence="3">In the N-terminal section; belongs to the NADH:flavin oxidoreductase/NADH oxidase family.</text>
</comment>
<keyword evidence="6" id="KW-0479">Metal-binding</keyword>
<keyword evidence="10" id="KW-0411">Iron-sulfur</keyword>
<evidence type="ECO:0000259" key="12">
    <source>
        <dbReference type="Pfam" id="PF07992"/>
    </source>
</evidence>
<evidence type="ECO:0000256" key="3">
    <source>
        <dbReference type="ARBA" id="ARBA00011048"/>
    </source>
</evidence>
<dbReference type="GO" id="GO:0008670">
    <property type="term" value="F:2,4-dienoyl-CoA reductase (NADPH) activity"/>
    <property type="evidence" value="ECO:0007669"/>
    <property type="project" value="TreeGrafter"/>
</dbReference>
<evidence type="ECO:0000313" key="13">
    <source>
        <dbReference type="EMBL" id="RWR26973.1"/>
    </source>
</evidence>
<keyword evidence="9" id="KW-0408">Iron</keyword>
<keyword evidence="4" id="KW-0285">Flavoprotein</keyword>
<dbReference type="InterPro" id="IPR023753">
    <property type="entry name" value="FAD/NAD-binding_dom"/>
</dbReference>
<evidence type="ECO:0000256" key="10">
    <source>
        <dbReference type="ARBA" id="ARBA00023014"/>
    </source>
</evidence>
<comment type="cofactor">
    <cofactor evidence="2">
        <name>[4Fe-4S] cluster</name>
        <dbReference type="ChEBI" id="CHEBI:49883"/>
    </cofactor>
</comment>
<protein>
    <submittedName>
        <fullName evidence="13">FAD-binding protein</fullName>
    </submittedName>
</protein>